<feature type="signal peptide" evidence="2">
    <location>
        <begin position="1"/>
        <end position="30"/>
    </location>
</feature>
<evidence type="ECO:0000313" key="4">
    <source>
        <dbReference type="EMBL" id="RXF67674.1"/>
    </source>
</evidence>
<dbReference type="GO" id="GO:0016788">
    <property type="term" value="F:hydrolase activity, acting on ester bonds"/>
    <property type="evidence" value="ECO:0007669"/>
    <property type="project" value="UniProtKB-ARBA"/>
</dbReference>
<name>A0A4Q0M464_9HYPH</name>
<accession>A0A4Q0M464</accession>
<dbReference type="Proteomes" id="UP000289708">
    <property type="component" value="Unassembled WGS sequence"/>
</dbReference>
<dbReference type="SUPFAM" id="SSF52266">
    <property type="entry name" value="SGNH hydrolase"/>
    <property type="match status" value="1"/>
</dbReference>
<protein>
    <recommendedName>
        <fullName evidence="3">Sialate O-acetylesterase domain-containing protein</fullName>
    </recommendedName>
</protein>
<dbReference type="OrthoDB" id="9787041at2"/>
<proteinExistence type="predicted"/>
<dbReference type="RefSeq" id="WP_128779404.1">
    <property type="nucleotide sequence ID" value="NZ_RYFI01000031.1"/>
</dbReference>
<feature type="domain" description="Sialate O-acetylesterase" evidence="3">
    <location>
        <begin position="74"/>
        <end position="305"/>
    </location>
</feature>
<keyword evidence="5" id="KW-1185">Reference proteome</keyword>
<evidence type="ECO:0000313" key="5">
    <source>
        <dbReference type="Proteomes" id="UP000289708"/>
    </source>
</evidence>
<evidence type="ECO:0000256" key="1">
    <source>
        <dbReference type="ARBA" id="ARBA00022801"/>
    </source>
</evidence>
<dbReference type="InterPro" id="IPR005181">
    <property type="entry name" value="SASA"/>
</dbReference>
<dbReference type="Pfam" id="PF03629">
    <property type="entry name" value="SASA"/>
    <property type="match status" value="1"/>
</dbReference>
<organism evidence="4 5">
    <name type="scientific">Hansschlegelia zhihuaiae</name>
    <dbReference type="NCBI Taxonomy" id="405005"/>
    <lineage>
        <taxon>Bacteria</taxon>
        <taxon>Pseudomonadati</taxon>
        <taxon>Pseudomonadota</taxon>
        <taxon>Alphaproteobacteria</taxon>
        <taxon>Hyphomicrobiales</taxon>
        <taxon>Methylopilaceae</taxon>
        <taxon>Hansschlegelia</taxon>
    </lineage>
</organism>
<keyword evidence="1" id="KW-0378">Hydrolase</keyword>
<reference evidence="4 5" key="1">
    <citation type="submission" date="2018-12" db="EMBL/GenBank/DDBJ databases">
        <title>bacterium Hansschlegelia zhihuaiae S113.</title>
        <authorList>
            <person name="He J."/>
        </authorList>
    </citation>
    <scope>NUCLEOTIDE SEQUENCE [LARGE SCALE GENOMIC DNA]</scope>
    <source>
        <strain evidence="4 5">S 113</strain>
    </source>
</reference>
<evidence type="ECO:0000259" key="3">
    <source>
        <dbReference type="Pfam" id="PF03629"/>
    </source>
</evidence>
<sequence length="314" mass="33727">MSGALPMGFLKHLRALAFLALAALQPAALAPVAPAVPSAIVSISTLAVTAAAVTAALLAPVALPAPAAAAEKRVVAFYGQSNEGAQGGVCADAGLTVGSTIPRTFILRNDAGYFEPIRLCENTSQPPAEADRLDRFGPEVGFARKVRERFPDDDLFIVKRWRGGSSFVHPTQWHPLYQNNYWTGLKADIRAALLAAGPGARLVCVGVNQGEANRTEAAAWARQVREMIRQINGLVGYPVRYVFMRLTPNGETAPEIVDATADFRRFEQELEDDVTLDFRLIDVDSVPKQPDVVHFTAHGILTIGALREAACFGP</sequence>
<dbReference type="Gene3D" id="3.40.50.1110">
    <property type="entry name" value="SGNH hydrolase"/>
    <property type="match status" value="1"/>
</dbReference>
<dbReference type="InterPro" id="IPR036514">
    <property type="entry name" value="SGNH_hydro_sf"/>
</dbReference>
<comment type="caution">
    <text evidence="4">The sequence shown here is derived from an EMBL/GenBank/DDBJ whole genome shotgun (WGS) entry which is preliminary data.</text>
</comment>
<dbReference type="EMBL" id="RYFI01000031">
    <property type="protein sequence ID" value="RXF67674.1"/>
    <property type="molecule type" value="Genomic_DNA"/>
</dbReference>
<keyword evidence="2" id="KW-0732">Signal</keyword>
<dbReference type="AlphaFoldDB" id="A0A4Q0M464"/>
<evidence type="ECO:0000256" key="2">
    <source>
        <dbReference type="SAM" id="SignalP"/>
    </source>
</evidence>
<feature type="chain" id="PRO_5020860792" description="Sialate O-acetylesterase domain-containing protein" evidence="2">
    <location>
        <begin position="31"/>
        <end position="314"/>
    </location>
</feature>
<gene>
    <name evidence="4" type="ORF">EK403_20945</name>
</gene>